<evidence type="ECO:0000259" key="4">
    <source>
        <dbReference type="PROSITE" id="PS50255"/>
    </source>
</evidence>
<dbReference type="AlphaFoldDB" id="F4PRJ1"/>
<evidence type="ECO:0000256" key="3">
    <source>
        <dbReference type="ARBA" id="ARBA00023004"/>
    </source>
</evidence>
<feature type="domain" description="Cytochrome b5 heme-binding" evidence="4">
    <location>
        <begin position="56"/>
        <end position="132"/>
    </location>
</feature>
<dbReference type="EMBL" id="GL883010">
    <property type="protein sequence ID" value="EGG21331.1"/>
    <property type="molecule type" value="Genomic_DNA"/>
</dbReference>
<dbReference type="RefSeq" id="XP_004359181.1">
    <property type="nucleotide sequence ID" value="XM_004359124.1"/>
</dbReference>
<dbReference type="KEGG" id="dfa:DFA_01212"/>
<dbReference type="PRINTS" id="PR00363">
    <property type="entry name" value="CYTOCHROMEB5"/>
</dbReference>
<dbReference type="PANTHER" id="PTHR46237">
    <property type="entry name" value="CYTOCHROME B5 REDUCTASE 4 FAMILY MEMBER"/>
    <property type="match status" value="1"/>
</dbReference>
<dbReference type="Gene3D" id="3.10.120.10">
    <property type="entry name" value="Cytochrome b5-like heme/steroid binding domain"/>
    <property type="match status" value="1"/>
</dbReference>
<dbReference type="OrthoDB" id="432299at2759"/>
<keyword evidence="3" id="KW-0408">Iron</keyword>
<protein>
    <submittedName>
        <fullName evidence="5">Cytochrome b5 domain-containing protein</fullName>
    </submittedName>
</protein>
<dbReference type="STRING" id="1054147.F4PRJ1"/>
<dbReference type="SMART" id="SM01117">
    <property type="entry name" value="Cyt-b5"/>
    <property type="match status" value="1"/>
</dbReference>
<keyword evidence="6" id="KW-1185">Reference proteome</keyword>
<dbReference type="InterPro" id="IPR036400">
    <property type="entry name" value="Cyt_B5-like_heme/steroid_sf"/>
</dbReference>
<gene>
    <name evidence="5" type="ORF">DFA_01212</name>
</gene>
<dbReference type="GeneID" id="14873572"/>
<dbReference type="GO" id="GO:0046872">
    <property type="term" value="F:metal ion binding"/>
    <property type="evidence" value="ECO:0007669"/>
    <property type="project" value="UniProtKB-KW"/>
</dbReference>
<evidence type="ECO:0000313" key="5">
    <source>
        <dbReference type="EMBL" id="EGG21331.1"/>
    </source>
</evidence>
<accession>F4PRJ1</accession>
<dbReference type="FunFam" id="3.10.120.10:FF:000001">
    <property type="entry name" value="Cytochrome b5 reductase 4"/>
    <property type="match status" value="1"/>
</dbReference>
<reference evidence="6" key="1">
    <citation type="journal article" date="2011" name="Genome Res.">
        <title>Phylogeny-wide analysis of social amoeba genomes highlights ancient origins for complex intercellular communication.</title>
        <authorList>
            <person name="Heidel A.J."/>
            <person name="Lawal H.M."/>
            <person name="Felder M."/>
            <person name="Schilde C."/>
            <person name="Helps N.R."/>
            <person name="Tunggal B."/>
            <person name="Rivero F."/>
            <person name="John U."/>
            <person name="Schleicher M."/>
            <person name="Eichinger L."/>
            <person name="Platzer M."/>
            <person name="Noegel A.A."/>
            <person name="Schaap P."/>
            <person name="Gloeckner G."/>
        </authorList>
    </citation>
    <scope>NUCLEOTIDE SEQUENCE [LARGE SCALE GENOMIC DNA]</scope>
    <source>
        <strain evidence="6">SH3</strain>
    </source>
</reference>
<dbReference type="PANTHER" id="PTHR46237:SF1">
    <property type="entry name" value="CYTOCHROME B5 REDUCTASE 4"/>
    <property type="match status" value="1"/>
</dbReference>
<dbReference type="Pfam" id="PF00173">
    <property type="entry name" value="Cyt-b5"/>
    <property type="match status" value="1"/>
</dbReference>
<dbReference type="GO" id="GO:0005737">
    <property type="term" value="C:cytoplasm"/>
    <property type="evidence" value="ECO:0007669"/>
    <property type="project" value="TreeGrafter"/>
</dbReference>
<sequence length="137" mass="16092">MDRNRIILQPTENEVEEKKSGKRVKQKVPLQPGHSQLDWLKMQRAATPMIHAYEPPRLITIEELEKHNTRQDAWTVYKGKVYNLTPYFTYHPGGDVQLERAAGKDCTFMFDFRHDWVNLEAMLEKLLIGYLAPPQQQ</sequence>
<evidence type="ECO:0000313" key="6">
    <source>
        <dbReference type="Proteomes" id="UP000007797"/>
    </source>
</evidence>
<dbReference type="OMA" id="GHSQLDW"/>
<keyword evidence="1" id="KW-0349">Heme</keyword>
<dbReference type="GO" id="GO:0020037">
    <property type="term" value="F:heme binding"/>
    <property type="evidence" value="ECO:0007669"/>
    <property type="project" value="TreeGrafter"/>
</dbReference>
<dbReference type="SUPFAM" id="SSF55856">
    <property type="entry name" value="Cytochrome b5-like heme/steroid binding domain"/>
    <property type="match status" value="1"/>
</dbReference>
<name>F4PRJ1_CACFS</name>
<organism evidence="5 6">
    <name type="scientific">Cavenderia fasciculata</name>
    <name type="common">Slime mold</name>
    <name type="synonym">Dictyostelium fasciculatum</name>
    <dbReference type="NCBI Taxonomy" id="261658"/>
    <lineage>
        <taxon>Eukaryota</taxon>
        <taxon>Amoebozoa</taxon>
        <taxon>Evosea</taxon>
        <taxon>Eumycetozoa</taxon>
        <taxon>Dictyostelia</taxon>
        <taxon>Acytosteliales</taxon>
        <taxon>Cavenderiaceae</taxon>
        <taxon>Cavenderia</taxon>
    </lineage>
</organism>
<evidence type="ECO:0000256" key="1">
    <source>
        <dbReference type="ARBA" id="ARBA00022617"/>
    </source>
</evidence>
<proteinExistence type="predicted"/>
<dbReference type="InterPro" id="IPR051872">
    <property type="entry name" value="Cytochrome_b5/Flavoprotein_Rdt"/>
</dbReference>
<dbReference type="PROSITE" id="PS50255">
    <property type="entry name" value="CYTOCHROME_B5_2"/>
    <property type="match status" value="1"/>
</dbReference>
<evidence type="ECO:0000256" key="2">
    <source>
        <dbReference type="ARBA" id="ARBA00022723"/>
    </source>
</evidence>
<keyword evidence="2" id="KW-0479">Metal-binding</keyword>
<dbReference type="Proteomes" id="UP000007797">
    <property type="component" value="Unassembled WGS sequence"/>
</dbReference>
<dbReference type="GO" id="GO:0004128">
    <property type="term" value="F:cytochrome-b5 reductase activity, acting on NAD(P)H"/>
    <property type="evidence" value="ECO:0007669"/>
    <property type="project" value="TreeGrafter"/>
</dbReference>
<dbReference type="InterPro" id="IPR001199">
    <property type="entry name" value="Cyt_B5-like_heme/steroid-bd"/>
</dbReference>